<comment type="function">
    <text evidence="16">Component of the cytochrome c oxidase, the last enzyme in the mitochondrial electron transport chain which drives oxidative phosphorylation. The respiratory chain contains 3 multisubunit complexes succinate dehydrogenase (complex II, CII), ubiquinol-cytochrome c oxidoreductase (cytochrome b-c1 complex, complex III, CIII) and cytochrome c oxidase (complex IV, CIV), that cooperate to transfer electrons derived from NADH and succinate to molecular oxygen, creating an electrochemical gradient over the inner membrane that drives transmembrane transport and the ATP synthase. Cytochrome c oxidase is the component of the respiratory chain that catalyzes the reduction of oxygen to water. Electrons originating from reduced cytochrome c in the intermembrane space (IMS) are transferred via the dinuclear copper A center (CU(A)) of subunit 2 and heme A of subunit 1 to the active site in subunit 1, a binuclear center (BNC) formed by heme A3 and copper B (CU(B)). The BNC reduces molecular oxygen to 2 water molecules using 4 electrons from cytochrome c in the IMS and 4 protons from the mitochondrial matrix.</text>
</comment>
<keyword evidence="16 20" id="KW-0496">Mitochondrion</keyword>
<keyword evidence="9" id="KW-0460">Magnesium</keyword>
<dbReference type="RefSeq" id="YP_009346108.1">
    <property type="nucleotide sequence ID" value="NC_033858.1"/>
</dbReference>
<dbReference type="GO" id="GO:0004129">
    <property type="term" value="F:cytochrome-c oxidase activity"/>
    <property type="evidence" value="ECO:0007669"/>
    <property type="project" value="UniProtKB-EC"/>
</dbReference>
<evidence type="ECO:0000259" key="18">
    <source>
        <dbReference type="PROSITE" id="PS50857"/>
    </source>
</evidence>
<evidence type="ECO:0000256" key="2">
    <source>
        <dbReference type="ARBA" id="ARBA00007866"/>
    </source>
</evidence>
<dbReference type="EMBL" id="KU559010">
    <property type="protein sequence ID" value="AMZ00187.1"/>
    <property type="molecule type" value="Genomic_DNA"/>
</dbReference>
<evidence type="ECO:0000256" key="12">
    <source>
        <dbReference type="ARBA" id="ARBA00022989"/>
    </source>
</evidence>
<evidence type="ECO:0000256" key="7">
    <source>
        <dbReference type="ARBA" id="ARBA00022723"/>
    </source>
</evidence>
<dbReference type="Gene3D" id="1.10.287.90">
    <property type="match status" value="1"/>
</dbReference>
<dbReference type="InterPro" id="IPR034210">
    <property type="entry name" value="CcO_II_C"/>
</dbReference>
<comment type="cofactor">
    <cofactor evidence="16">
        <name>Cu cation</name>
        <dbReference type="ChEBI" id="CHEBI:23378"/>
    </cofactor>
    <text evidence="16">Binds a copper A center.</text>
</comment>
<dbReference type="PANTHER" id="PTHR22888:SF9">
    <property type="entry name" value="CYTOCHROME C OXIDASE SUBUNIT 2"/>
    <property type="match status" value="1"/>
</dbReference>
<dbReference type="InterPro" id="IPR011759">
    <property type="entry name" value="Cyt_c_oxidase_su2_TM_dom"/>
</dbReference>
<evidence type="ECO:0000256" key="11">
    <source>
        <dbReference type="ARBA" id="ARBA00022982"/>
    </source>
</evidence>
<comment type="catalytic activity">
    <reaction evidence="15">
        <text>4 Fe(II)-[cytochrome c] + O2 + 8 H(+)(in) = 4 Fe(III)-[cytochrome c] + 2 H2O + 4 H(+)(out)</text>
        <dbReference type="Rhea" id="RHEA:11436"/>
        <dbReference type="Rhea" id="RHEA-COMP:10350"/>
        <dbReference type="Rhea" id="RHEA-COMP:14399"/>
        <dbReference type="ChEBI" id="CHEBI:15377"/>
        <dbReference type="ChEBI" id="CHEBI:15378"/>
        <dbReference type="ChEBI" id="CHEBI:15379"/>
        <dbReference type="ChEBI" id="CHEBI:29033"/>
        <dbReference type="ChEBI" id="CHEBI:29034"/>
        <dbReference type="EC" id="7.1.1.9"/>
    </reaction>
    <physiologicalReaction direction="left-to-right" evidence="15">
        <dbReference type="Rhea" id="RHEA:11437"/>
    </physiologicalReaction>
</comment>
<evidence type="ECO:0000256" key="17">
    <source>
        <dbReference type="SAM" id="Phobius"/>
    </source>
</evidence>
<evidence type="ECO:0000313" key="20">
    <source>
        <dbReference type="EMBL" id="AMZ00187.1"/>
    </source>
</evidence>
<keyword evidence="8 16" id="KW-0999">Mitochondrion inner membrane</keyword>
<dbReference type="SUPFAM" id="SSF81464">
    <property type="entry name" value="Cytochrome c oxidase subunit II-like, transmembrane region"/>
    <property type="match status" value="1"/>
</dbReference>
<dbReference type="GO" id="GO:0005507">
    <property type="term" value="F:copper ion binding"/>
    <property type="evidence" value="ECO:0007669"/>
    <property type="project" value="InterPro"/>
</dbReference>
<keyword evidence="13 16" id="KW-0186">Copper</keyword>
<dbReference type="PANTHER" id="PTHR22888">
    <property type="entry name" value="CYTOCHROME C OXIDASE, SUBUNIT II"/>
    <property type="match status" value="1"/>
</dbReference>
<dbReference type="InterPro" id="IPR008972">
    <property type="entry name" value="Cupredoxin"/>
</dbReference>
<evidence type="ECO:0000256" key="8">
    <source>
        <dbReference type="ARBA" id="ARBA00022792"/>
    </source>
</evidence>
<dbReference type="GO" id="GO:0042773">
    <property type="term" value="P:ATP synthesis coupled electron transport"/>
    <property type="evidence" value="ECO:0007669"/>
    <property type="project" value="TreeGrafter"/>
</dbReference>
<keyword evidence="10" id="KW-1278">Translocase</keyword>
<dbReference type="Gene3D" id="2.60.40.420">
    <property type="entry name" value="Cupredoxins - blue copper proteins"/>
    <property type="match status" value="1"/>
</dbReference>
<dbReference type="PROSITE" id="PS50857">
    <property type="entry name" value="COX2_CUA"/>
    <property type="match status" value="1"/>
</dbReference>
<reference evidence="20" key="2">
    <citation type="journal article" date="2017" name="PLoS ONE">
        <title>The Complete Maternally and Paternally Inherited Mitochondrial Genomes of a Freshwater Mussel Potamilus alatus (Bivalvia: Unionidae).</title>
        <authorList>
            <person name="Wen H.B."/>
            <person name="Cao Z.M."/>
            <person name="Hua D."/>
            <person name="Xu P."/>
            <person name="Ma X.Y."/>
            <person name="Jin W."/>
            <person name="Yuan X.H."/>
            <person name="Gu R.B."/>
        </authorList>
    </citation>
    <scope>NUCLEOTIDE SEQUENCE</scope>
</reference>
<feature type="transmembrane region" description="Helical" evidence="17">
    <location>
        <begin position="63"/>
        <end position="85"/>
    </location>
</feature>
<dbReference type="CTD" id="4513"/>
<evidence type="ECO:0000256" key="16">
    <source>
        <dbReference type="RuleBase" id="RU000457"/>
    </source>
</evidence>
<evidence type="ECO:0000256" key="15">
    <source>
        <dbReference type="ARBA" id="ARBA00049512"/>
    </source>
</evidence>
<evidence type="ECO:0000259" key="19">
    <source>
        <dbReference type="PROSITE" id="PS50999"/>
    </source>
</evidence>
<dbReference type="InterPro" id="IPR002429">
    <property type="entry name" value="CcO_II-like_C"/>
</dbReference>
<dbReference type="AlphaFoldDB" id="A0A1P8AJ24"/>
<geneLocation type="mitochondrion" evidence="20"/>
<organism evidence="20">
    <name type="scientific">Potamilus alatus</name>
    <dbReference type="NCBI Taxonomy" id="81573"/>
    <lineage>
        <taxon>Eukaryota</taxon>
        <taxon>Metazoa</taxon>
        <taxon>Spiralia</taxon>
        <taxon>Lophotrochozoa</taxon>
        <taxon>Mollusca</taxon>
        <taxon>Bivalvia</taxon>
        <taxon>Autobranchia</taxon>
        <taxon>Heteroconchia</taxon>
        <taxon>Palaeoheterodonta</taxon>
        <taxon>Unionida</taxon>
        <taxon>Unionoidea</taxon>
        <taxon>Unionidae</taxon>
        <taxon>Ambleminae</taxon>
        <taxon>Lampsilini</taxon>
        <taxon>Potamilus</taxon>
    </lineage>
</organism>
<comment type="similarity">
    <text evidence="2 16">Belongs to the cytochrome c oxidase subunit 2 family.</text>
</comment>
<keyword evidence="6 16" id="KW-0812">Transmembrane</keyword>
<dbReference type="SUPFAM" id="SSF49503">
    <property type="entry name" value="Cupredoxins"/>
    <property type="match status" value="1"/>
</dbReference>
<dbReference type="Pfam" id="PF00116">
    <property type="entry name" value="COX2"/>
    <property type="match status" value="1"/>
</dbReference>
<keyword evidence="14 16" id="KW-0472">Membrane</keyword>
<dbReference type="PROSITE" id="PS00078">
    <property type="entry name" value="COX2"/>
    <property type="match status" value="1"/>
</dbReference>
<proteinExistence type="inferred from homology"/>
<dbReference type="Pfam" id="PF02790">
    <property type="entry name" value="COX2_TM"/>
    <property type="match status" value="1"/>
</dbReference>
<dbReference type="InterPro" id="IPR036257">
    <property type="entry name" value="Cyt_c_oxidase_su2_TM_sf"/>
</dbReference>
<sequence>MSFWSQFGLQEGITAIGMEVQGLYDYGMLILVLVFSFVSYSMFKVLVSSFSSRVCLESQWLEVVWTVVPFGLLLALGLPSIKLLYMMDEVDIPEVTVKVIGHQWYWSYEYMDFRGGQYSYDSYMVRDSSLEEGNYRLLEVDNRCVVSCLLQMRVLVTSEDVVHSWAVPSASVKVDGVPGRINQVGLCFLYPGVFYGQCSELCGVNHSFMPICVEAVSGKVFGDWIVDSHNGDVNVSGGSGGDGGYCSMVLSAIRYVVWGTLKVIGFLVGYYSES</sequence>
<dbReference type="InterPro" id="IPR001505">
    <property type="entry name" value="Copper_CuA"/>
</dbReference>
<gene>
    <name evidence="20" type="primary">COX2</name>
</gene>
<dbReference type="GeneID" id="31079898"/>
<feature type="transmembrane region" description="Helical" evidence="17">
    <location>
        <begin position="23"/>
        <end position="43"/>
    </location>
</feature>
<comment type="subcellular location">
    <subcellularLocation>
        <location evidence="1 16">Mitochondrion inner membrane</location>
        <topology evidence="1 16">Multi-pass membrane protein</topology>
    </subcellularLocation>
</comment>
<dbReference type="GO" id="GO:0005743">
    <property type="term" value="C:mitochondrial inner membrane"/>
    <property type="evidence" value="ECO:0007669"/>
    <property type="project" value="UniProtKB-SubCell"/>
</dbReference>
<evidence type="ECO:0000256" key="14">
    <source>
        <dbReference type="ARBA" id="ARBA00023136"/>
    </source>
</evidence>
<evidence type="ECO:0000256" key="9">
    <source>
        <dbReference type="ARBA" id="ARBA00022842"/>
    </source>
</evidence>
<keyword evidence="12 17" id="KW-1133">Transmembrane helix</keyword>
<evidence type="ECO:0000256" key="10">
    <source>
        <dbReference type="ARBA" id="ARBA00022967"/>
    </source>
</evidence>
<protein>
    <recommendedName>
        <fullName evidence="3 16">Cytochrome c oxidase subunit 2</fullName>
    </recommendedName>
</protein>
<evidence type="ECO:0000256" key="13">
    <source>
        <dbReference type="ARBA" id="ARBA00023008"/>
    </source>
</evidence>
<name>A0A1P8AJ24_9BIVA</name>
<keyword evidence="5 16" id="KW-0679">Respiratory chain</keyword>
<keyword evidence="4 16" id="KW-0813">Transport</keyword>
<evidence type="ECO:0000256" key="3">
    <source>
        <dbReference type="ARBA" id="ARBA00015946"/>
    </source>
</evidence>
<evidence type="ECO:0000256" key="1">
    <source>
        <dbReference type="ARBA" id="ARBA00004448"/>
    </source>
</evidence>
<reference evidence="20" key="1">
    <citation type="submission" date="2016-01" db="EMBL/GenBank/DDBJ databases">
        <authorList>
            <person name="Oliw E.H."/>
        </authorList>
    </citation>
    <scope>NUCLEOTIDE SEQUENCE</scope>
</reference>
<accession>A0A1P8AJ24</accession>
<keyword evidence="7 16" id="KW-0479">Metal-binding</keyword>
<dbReference type="PROSITE" id="PS50999">
    <property type="entry name" value="COX2_TM"/>
    <property type="match status" value="1"/>
</dbReference>
<dbReference type="CDD" id="cd13912">
    <property type="entry name" value="CcO_II_C"/>
    <property type="match status" value="1"/>
</dbReference>
<dbReference type="FunFam" id="2.60.40.420:FF:000001">
    <property type="entry name" value="Cytochrome c oxidase subunit 2"/>
    <property type="match status" value="1"/>
</dbReference>
<dbReference type="InterPro" id="IPR045187">
    <property type="entry name" value="CcO_II"/>
</dbReference>
<evidence type="ECO:0000256" key="4">
    <source>
        <dbReference type="ARBA" id="ARBA00022448"/>
    </source>
</evidence>
<evidence type="ECO:0000256" key="6">
    <source>
        <dbReference type="ARBA" id="ARBA00022692"/>
    </source>
</evidence>
<evidence type="ECO:0000256" key="5">
    <source>
        <dbReference type="ARBA" id="ARBA00022660"/>
    </source>
</evidence>
<keyword evidence="11 16" id="KW-0249">Electron transport</keyword>
<dbReference type="PRINTS" id="PR01166">
    <property type="entry name" value="CYCOXIDASEII"/>
</dbReference>
<feature type="domain" description="Cytochrome oxidase subunit II transmembrane region profile" evidence="19">
    <location>
        <begin position="1"/>
        <end position="91"/>
    </location>
</feature>
<feature type="domain" description="Cytochrome oxidase subunit II copper A binding" evidence="18">
    <location>
        <begin position="92"/>
        <end position="227"/>
    </location>
</feature>